<sequence>MTILKILTFPHPILRQKADLVTRFDDKLKQLAADMGATMYEAPGVGLAANQIGVLQQLIVIDISREEEEKEYFVLVNPVITHEEGCEVDEEGCLSVLEYTAKVKRFTHIHVTAQNLNGKTFGFDAEDRFARIIQHEIDHLHGKLFIDRISSLKRNLYKKKLKKILRSEAA</sequence>
<dbReference type="PRINTS" id="PR01576">
    <property type="entry name" value="PDEFORMYLASE"/>
</dbReference>
<protein>
    <submittedName>
        <fullName evidence="2">Peptide deformylase</fullName>
        <ecNumber evidence="2">3.5.1.88</ecNumber>
    </submittedName>
</protein>
<name>A0A3B0VD44_9ZZZZ</name>
<dbReference type="InterPro" id="IPR036821">
    <property type="entry name" value="Peptide_deformylase_sf"/>
</dbReference>
<comment type="similarity">
    <text evidence="1">Belongs to the polypeptide deformylase family.</text>
</comment>
<dbReference type="PANTHER" id="PTHR10458">
    <property type="entry name" value="PEPTIDE DEFORMYLASE"/>
    <property type="match status" value="1"/>
</dbReference>
<accession>A0A3B0VD44</accession>
<dbReference type="InterPro" id="IPR023635">
    <property type="entry name" value="Peptide_deformylase"/>
</dbReference>
<dbReference type="CDD" id="cd00487">
    <property type="entry name" value="Pep_deformylase"/>
    <property type="match status" value="1"/>
</dbReference>
<dbReference type="NCBIfam" id="TIGR00079">
    <property type="entry name" value="pept_deformyl"/>
    <property type="match status" value="1"/>
</dbReference>
<dbReference type="AlphaFoldDB" id="A0A3B0VD44"/>
<proteinExistence type="inferred from homology"/>
<dbReference type="PIRSF" id="PIRSF004749">
    <property type="entry name" value="Pep_def"/>
    <property type="match status" value="1"/>
</dbReference>
<dbReference type="SUPFAM" id="SSF56420">
    <property type="entry name" value="Peptide deformylase"/>
    <property type="match status" value="1"/>
</dbReference>
<dbReference type="Gene3D" id="3.90.45.10">
    <property type="entry name" value="Peptide deformylase"/>
    <property type="match status" value="1"/>
</dbReference>
<reference evidence="2" key="1">
    <citation type="submission" date="2018-06" db="EMBL/GenBank/DDBJ databases">
        <authorList>
            <person name="Zhirakovskaya E."/>
        </authorList>
    </citation>
    <scope>NUCLEOTIDE SEQUENCE</scope>
</reference>
<dbReference type="HAMAP" id="MF_00163">
    <property type="entry name" value="Pep_deformylase"/>
    <property type="match status" value="1"/>
</dbReference>
<dbReference type="NCBIfam" id="NF001159">
    <property type="entry name" value="PRK00150.1-3"/>
    <property type="match status" value="1"/>
</dbReference>
<dbReference type="PANTHER" id="PTHR10458:SF22">
    <property type="entry name" value="PEPTIDE DEFORMYLASE"/>
    <property type="match status" value="1"/>
</dbReference>
<gene>
    <name evidence="2" type="ORF">MNBD_DELTA04-370</name>
</gene>
<evidence type="ECO:0000256" key="1">
    <source>
        <dbReference type="ARBA" id="ARBA00010759"/>
    </source>
</evidence>
<evidence type="ECO:0000313" key="2">
    <source>
        <dbReference type="EMBL" id="VAW36822.1"/>
    </source>
</evidence>
<organism evidence="2">
    <name type="scientific">hydrothermal vent metagenome</name>
    <dbReference type="NCBI Taxonomy" id="652676"/>
    <lineage>
        <taxon>unclassified sequences</taxon>
        <taxon>metagenomes</taxon>
        <taxon>ecological metagenomes</taxon>
    </lineage>
</organism>
<dbReference type="EC" id="3.5.1.88" evidence="2"/>
<keyword evidence="2" id="KW-0378">Hydrolase</keyword>
<dbReference type="GO" id="GO:0042586">
    <property type="term" value="F:peptide deformylase activity"/>
    <property type="evidence" value="ECO:0007669"/>
    <property type="project" value="UniProtKB-EC"/>
</dbReference>
<dbReference type="Pfam" id="PF01327">
    <property type="entry name" value="Pep_deformylase"/>
    <property type="match status" value="1"/>
</dbReference>
<dbReference type="EMBL" id="UOEY01000029">
    <property type="protein sequence ID" value="VAW36822.1"/>
    <property type="molecule type" value="Genomic_DNA"/>
</dbReference>